<sequence>MNGRGPYGIVGPVVNVLVEVDTMVKSLPRNIHEDHAINVHIKRNIFNKTPYLSGVVKKSHLKPWLGFLCRSTLYRYFGITLDAFSLDALPDDDAFQLLDDSVETIPQ</sequence>
<accession>A0ACB8C3A1</accession>
<proteinExistence type="predicted"/>
<dbReference type="EMBL" id="CM023478">
    <property type="protein sequence ID" value="KAH7933315.1"/>
    <property type="molecule type" value="Genomic_DNA"/>
</dbReference>
<dbReference type="Proteomes" id="UP000821865">
    <property type="component" value="Chromosome 9"/>
</dbReference>
<reference evidence="1" key="1">
    <citation type="submission" date="2020-05" db="EMBL/GenBank/DDBJ databases">
        <title>Large-scale comparative analyses of tick genomes elucidate their genetic diversity and vector capacities.</title>
        <authorList>
            <person name="Jia N."/>
            <person name="Wang J."/>
            <person name="Shi W."/>
            <person name="Du L."/>
            <person name="Sun Y."/>
            <person name="Zhan W."/>
            <person name="Jiang J."/>
            <person name="Wang Q."/>
            <person name="Zhang B."/>
            <person name="Ji P."/>
            <person name="Sakyi L.B."/>
            <person name="Cui X."/>
            <person name="Yuan T."/>
            <person name="Jiang B."/>
            <person name="Yang W."/>
            <person name="Lam T.T.-Y."/>
            <person name="Chang Q."/>
            <person name="Ding S."/>
            <person name="Wang X."/>
            <person name="Zhu J."/>
            <person name="Ruan X."/>
            <person name="Zhao L."/>
            <person name="Wei J."/>
            <person name="Que T."/>
            <person name="Du C."/>
            <person name="Cheng J."/>
            <person name="Dai P."/>
            <person name="Han X."/>
            <person name="Huang E."/>
            <person name="Gao Y."/>
            <person name="Liu J."/>
            <person name="Shao H."/>
            <person name="Ye R."/>
            <person name="Li L."/>
            <person name="Wei W."/>
            <person name="Wang X."/>
            <person name="Wang C."/>
            <person name="Yang T."/>
            <person name="Huo Q."/>
            <person name="Li W."/>
            <person name="Guo W."/>
            <person name="Chen H."/>
            <person name="Zhou L."/>
            <person name="Ni X."/>
            <person name="Tian J."/>
            <person name="Zhou Y."/>
            <person name="Sheng Y."/>
            <person name="Liu T."/>
            <person name="Pan Y."/>
            <person name="Xia L."/>
            <person name="Li J."/>
            <person name="Zhao F."/>
            <person name="Cao W."/>
        </authorList>
    </citation>
    <scope>NUCLEOTIDE SEQUENCE</scope>
    <source>
        <strain evidence="1">Dsil-2018</strain>
    </source>
</reference>
<organism evidence="1 2">
    <name type="scientific">Dermacentor silvarum</name>
    <name type="common">Tick</name>
    <dbReference type="NCBI Taxonomy" id="543639"/>
    <lineage>
        <taxon>Eukaryota</taxon>
        <taxon>Metazoa</taxon>
        <taxon>Ecdysozoa</taxon>
        <taxon>Arthropoda</taxon>
        <taxon>Chelicerata</taxon>
        <taxon>Arachnida</taxon>
        <taxon>Acari</taxon>
        <taxon>Parasitiformes</taxon>
        <taxon>Ixodida</taxon>
        <taxon>Ixodoidea</taxon>
        <taxon>Ixodidae</taxon>
        <taxon>Rhipicephalinae</taxon>
        <taxon>Dermacentor</taxon>
    </lineage>
</organism>
<name>A0ACB8C3A1_DERSI</name>
<gene>
    <name evidence="1" type="ORF">HPB49_011427</name>
</gene>
<evidence type="ECO:0000313" key="1">
    <source>
        <dbReference type="EMBL" id="KAH7933315.1"/>
    </source>
</evidence>
<evidence type="ECO:0000313" key="2">
    <source>
        <dbReference type="Proteomes" id="UP000821865"/>
    </source>
</evidence>
<protein>
    <submittedName>
        <fullName evidence="1">Uncharacterized protein</fullName>
    </submittedName>
</protein>
<comment type="caution">
    <text evidence="1">The sequence shown here is derived from an EMBL/GenBank/DDBJ whole genome shotgun (WGS) entry which is preliminary data.</text>
</comment>
<keyword evidence="2" id="KW-1185">Reference proteome</keyword>